<evidence type="ECO:0000313" key="1">
    <source>
        <dbReference type="EMBL" id="EMF83811.1"/>
    </source>
</evidence>
<name>M3H3V7_9LEPT</name>
<dbReference type="EMBL" id="AHOR02000010">
    <property type="protein sequence ID" value="EMF83811.1"/>
    <property type="molecule type" value="Genomic_DNA"/>
</dbReference>
<proteinExistence type="predicted"/>
<comment type="caution">
    <text evidence="1">The sequence shown here is derived from an EMBL/GenBank/DDBJ whole genome shotgun (WGS) entry which is preliminary data.</text>
</comment>
<accession>M3H3V7</accession>
<sequence>MEKEKNFVFETPDHRLNRTFSKKGVKYGSDINILRNRRLFHTTKNKLESKNTFELSSKKKSEILAQPE</sequence>
<gene>
    <name evidence="1" type="ORF">LEP1GSC188_4270</name>
</gene>
<dbReference type="AlphaFoldDB" id="M3H3V7"/>
<reference evidence="1 2" key="1">
    <citation type="submission" date="2013-01" db="EMBL/GenBank/DDBJ databases">
        <authorList>
            <person name="Harkins D.M."/>
            <person name="Durkin A.S."/>
            <person name="Brinkac L.M."/>
            <person name="Haft D.H."/>
            <person name="Selengut J.D."/>
            <person name="Sanka R."/>
            <person name="DePew J."/>
            <person name="Purushe J."/>
            <person name="Tulsiani S.M."/>
            <person name="Graham G.C."/>
            <person name="Burns M.-A."/>
            <person name="Dohnt M.F."/>
            <person name="Smythe L.D."/>
            <person name="McKay D.B."/>
            <person name="Craig S.B."/>
            <person name="Vinetz J.M."/>
            <person name="Sutton G.G."/>
            <person name="Nierman W.C."/>
            <person name="Fouts D.E."/>
        </authorList>
    </citation>
    <scope>NUCLEOTIDE SEQUENCE [LARGE SCALE GENOMIC DNA]</scope>
    <source>
        <strain evidence="1 2">LT2116</strain>
    </source>
</reference>
<organism evidence="1 2">
    <name type="scientific">Leptospira weilii serovar Topaz str. LT2116</name>
    <dbReference type="NCBI Taxonomy" id="1088540"/>
    <lineage>
        <taxon>Bacteria</taxon>
        <taxon>Pseudomonadati</taxon>
        <taxon>Spirochaetota</taxon>
        <taxon>Spirochaetia</taxon>
        <taxon>Leptospirales</taxon>
        <taxon>Leptospiraceae</taxon>
        <taxon>Leptospira</taxon>
    </lineage>
</organism>
<evidence type="ECO:0000313" key="2">
    <source>
        <dbReference type="Proteomes" id="UP000011770"/>
    </source>
</evidence>
<dbReference type="Proteomes" id="UP000011770">
    <property type="component" value="Unassembled WGS sequence"/>
</dbReference>
<protein>
    <submittedName>
        <fullName evidence="1">Uncharacterized protein</fullName>
    </submittedName>
</protein>